<evidence type="ECO:0000256" key="6">
    <source>
        <dbReference type="ARBA" id="ARBA00023136"/>
    </source>
</evidence>
<feature type="domain" description="YetF-like N-terminal transmembrane" evidence="9">
    <location>
        <begin position="4"/>
        <end position="77"/>
    </location>
</feature>
<comment type="similarity">
    <text evidence="2">Belongs to the UPF0702 family.</text>
</comment>
<feature type="domain" description="YetF C-terminal" evidence="8">
    <location>
        <begin position="81"/>
        <end position="204"/>
    </location>
</feature>
<evidence type="ECO:0000313" key="10">
    <source>
        <dbReference type="EMBL" id="MBD8033358.1"/>
    </source>
</evidence>
<gene>
    <name evidence="10" type="ORF">H9632_09780</name>
</gene>
<reference evidence="10 11" key="1">
    <citation type="submission" date="2020-08" db="EMBL/GenBank/DDBJ databases">
        <title>A Genomic Blueprint of the Chicken Gut Microbiome.</title>
        <authorList>
            <person name="Gilroy R."/>
            <person name="Ravi A."/>
            <person name="Getino M."/>
            <person name="Pursley I."/>
            <person name="Horton D.L."/>
            <person name="Alikhan N.-F."/>
            <person name="Baker D."/>
            <person name="Gharbi K."/>
            <person name="Hall N."/>
            <person name="Watson M."/>
            <person name="Adriaenssens E.M."/>
            <person name="Foster-Nyarko E."/>
            <person name="Jarju S."/>
            <person name="Secka A."/>
            <person name="Antonio M."/>
            <person name="Oren A."/>
            <person name="Chaudhuri R."/>
            <person name="La Ragione R.M."/>
            <person name="Hildebrand F."/>
            <person name="Pallen M.J."/>
        </authorList>
    </citation>
    <scope>NUCLEOTIDE SEQUENCE [LARGE SCALE GENOMIC DNA]</scope>
    <source>
        <strain evidence="10 11">Sa1YVA6</strain>
    </source>
</reference>
<organism evidence="10 11">
    <name type="scientific">Solibacillus merdavium</name>
    <dbReference type="NCBI Taxonomy" id="2762218"/>
    <lineage>
        <taxon>Bacteria</taxon>
        <taxon>Bacillati</taxon>
        <taxon>Bacillota</taxon>
        <taxon>Bacilli</taxon>
        <taxon>Bacillales</taxon>
        <taxon>Caryophanaceae</taxon>
        <taxon>Solibacillus</taxon>
    </lineage>
</organism>
<dbReference type="InterPro" id="IPR048454">
    <property type="entry name" value="YetF_N"/>
</dbReference>
<keyword evidence="3" id="KW-1003">Cell membrane</keyword>
<dbReference type="InterPro" id="IPR007353">
    <property type="entry name" value="DUF421"/>
</dbReference>
<evidence type="ECO:0000256" key="5">
    <source>
        <dbReference type="ARBA" id="ARBA00022989"/>
    </source>
</evidence>
<evidence type="ECO:0000259" key="8">
    <source>
        <dbReference type="Pfam" id="PF04239"/>
    </source>
</evidence>
<evidence type="ECO:0000256" key="1">
    <source>
        <dbReference type="ARBA" id="ARBA00004651"/>
    </source>
</evidence>
<proteinExistence type="inferred from homology"/>
<evidence type="ECO:0000256" key="2">
    <source>
        <dbReference type="ARBA" id="ARBA00006448"/>
    </source>
</evidence>
<dbReference type="EMBL" id="JACSPW010000008">
    <property type="protein sequence ID" value="MBD8033358.1"/>
    <property type="molecule type" value="Genomic_DNA"/>
</dbReference>
<keyword evidence="11" id="KW-1185">Reference proteome</keyword>
<dbReference type="Gene3D" id="3.30.240.20">
    <property type="entry name" value="bsu07140 like domains"/>
    <property type="match status" value="2"/>
</dbReference>
<protein>
    <submittedName>
        <fullName evidence="10">DUF421 domain-containing protein</fullName>
    </submittedName>
</protein>
<name>A0ABR8XN45_9BACL</name>
<evidence type="ECO:0000313" key="11">
    <source>
        <dbReference type="Proteomes" id="UP000600565"/>
    </source>
</evidence>
<feature type="transmembrane region" description="Helical" evidence="7">
    <location>
        <begin position="6"/>
        <end position="24"/>
    </location>
</feature>
<evidence type="ECO:0000256" key="3">
    <source>
        <dbReference type="ARBA" id="ARBA00022475"/>
    </source>
</evidence>
<dbReference type="PANTHER" id="PTHR34582">
    <property type="entry name" value="UPF0702 TRANSMEMBRANE PROTEIN YCAP"/>
    <property type="match status" value="1"/>
</dbReference>
<dbReference type="Pfam" id="PF04239">
    <property type="entry name" value="DUF421"/>
    <property type="match status" value="1"/>
</dbReference>
<keyword evidence="4 7" id="KW-0812">Transmembrane</keyword>
<dbReference type="Pfam" id="PF20730">
    <property type="entry name" value="YetF_N"/>
    <property type="match status" value="1"/>
</dbReference>
<sequence>MITTIIIKVIVGYLALMLVIRLLGNKELSEVTPFDFVFIIILGGILTSAIYDDKVSIWVILITIGAWTVLNVIVNFLVRMFEKLRPVIKGEPAIVVNNGCIEIKELQKKRIDPEQLRSLLRQQGVFTLREVKYALLEPGGQISIMKKESAKENSSNVLSHLLVDKGSVKEKALDKIGKDEQWVIKSLKDEGYENLKKIYYAEWDEENGFLVQTYD</sequence>
<feature type="transmembrane region" description="Helical" evidence="7">
    <location>
        <begin position="31"/>
        <end position="51"/>
    </location>
</feature>
<keyword evidence="5 7" id="KW-1133">Transmembrane helix</keyword>
<comment type="caution">
    <text evidence="10">The sequence shown here is derived from an EMBL/GenBank/DDBJ whole genome shotgun (WGS) entry which is preliminary data.</text>
</comment>
<dbReference type="PANTHER" id="PTHR34582:SF5">
    <property type="entry name" value="UPF0702 TRANSMEMBRANE PROTEIN YETF"/>
    <property type="match status" value="1"/>
</dbReference>
<evidence type="ECO:0000256" key="4">
    <source>
        <dbReference type="ARBA" id="ARBA00022692"/>
    </source>
</evidence>
<dbReference type="InterPro" id="IPR023090">
    <property type="entry name" value="UPF0702_alpha/beta_dom_sf"/>
</dbReference>
<comment type="subcellular location">
    <subcellularLocation>
        <location evidence="1">Cell membrane</location>
        <topology evidence="1">Multi-pass membrane protein</topology>
    </subcellularLocation>
</comment>
<dbReference type="RefSeq" id="WP_191703921.1">
    <property type="nucleotide sequence ID" value="NZ_JACSPW010000008.1"/>
</dbReference>
<dbReference type="Proteomes" id="UP000600565">
    <property type="component" value="Unassembled WGS sequence"/>
</dbReference>
<feature type="transmembrane region" description="Helical" evidence="7">
    <location>
        <begin position="57"/>
        <end position="78"/>
    </location>
</feature>
<evidence type="ECO:0000256" key="7">
    <source>
        <dbReference type="SAM" id="Phobius"/>
    </source>
</evidence>
<keyword evidence="6 7" id="KW-0472">Membrane</keyword>
<evidence type="ECO:0000259" key="9">
    <source>
        <dbReference type="Pfam" id="PF20730"/>
    </source>
</evidence>
<accession>A0ABR8XN45</accession>